<keyword evidence="4" id="KW-0472">Membrane</keyword>
<feature type="transmembrane region" description="Helical" evidence="4">
    <location>
        <begin position="315"/>
        <end position="334"/>
    </location>
</feature>
<proteinExistence type="inferred from homology"/>
<dbReference type="AlphaFoldDB" id="A0A1J7IU40"/>
<evidence type="ECO:0000313" key="6">
    <source>
        <dbReference type="EMBL" id="OIW30683.1"/>
    </source>
</evidence>
<feature type="compositionally biased region" description="Polar residues" evidence="3">
    <location>
        <begin position="14"/>
        <end position="25"/>
    </location>
</feature>
<reference evidence="6 7" key="1">
    <citation type="submission" date="2016-10" db="EMBL/GenBank/DDBJ databases">
        <title>Draft genome sequence of Coniochaeta ligniaria NRRL30616, a lignocellulolytic fungus for bioabatement of inhibitors in plant biomass hydrolysates.</title>
        <authorList>
            <consortium name="DOE Joint Genome Institute"/>
            <person name="Jimenez D.J."/>
            <person name="Hector R.E."/>
            <person name="Riley R."/>
            <person name="Sun H."/>
            <person name="Grigoriev I.V."/>
            <person name="Van Elsas J.D."/>
            <person name="Nichols N.N."/>
        </authorList>
    </citation>
    <scope>NUCLEOTIDE SEQUENCE [LARGE SCALE GENOMIC DNA]</scope>
    <source>
        <strain evidence="6 7">NRRL 30616</strain>
    </source>
</reference>
<feature type="transmembrane region" description="Helical" evidence="4">
    <location>
        <begin position="119"/>
        <end position="136"/>
    </location>
</feature>
<dbReference type="Pfam" id="PF07690">
    <property type="entry name" value="MFS_1"/>
    <property type="match status" value="1"/>
</dbReference>
<evidence type="ECO:0000256" key="1">
    <source>
        <dbReference type="ARBA" id="ARBA00004141"/>
    </source>
</evidence>
<dbReference type="GO" id="GO:0022857">
    <property type="term" value="F:transmembrane transporter activity"/>
    <property type="evidence" value="ECO:0007669"/>
    <property type="project" value="InterPro"/>
</dbReference>
<name>A0A1J7IU40_9PEZI</name>
<dbReference type="OrthoDB" id="2213137at2759"/>
<organism evidence="6 7">
    <name type="scientific">Coniochaeta ligniaria NRRL 30616</name>
    <dbReference type="NCBI Taxonomy" id="1408157"/>
    <lineage>
        <taxon>Eukaryota</taxon>
        <taxon>Fungi</taxon>
        <taxon>Dikarya</taxon>
        <taxon>Ascomycota</taxon>
        <taxon>Pezizomycotina</taxon>
        <taxon>Sordariomycetes</taxon>
        <taxon>Sordariomycetidae</taxon>
        <taxon>Coniochaetales</taxon>
        <taxon>Coniochaetaceae</taxon>
        <taxon>Coniochaeta</taxon>
    </lineage>
</organism>
<evidence type="ECO:0000256" key="2">
    <source>
        <dbReference type="ARBA" id="ARBA00006727"/>
    </source>
</evidence>
<gene>
    <name evidence="6" type="ORF">CONLIGDRAFT_574427</name>
</gene>
<dbReference type="Gene3D" id="1.20.1250.20">
    <property type="entry name" value="MFS general substrate transporter like domains"/>
    <property type="match status" value="2"/>
</dbReference>
<evidence type="ECO:0000256" key="3">
    <source>
        <dbReference type="SAM" id="MobiDB-lite"/>
    </source>
</evidence>
<dbReference type="InterPro" id="IPR036259">
    <property type="entry name" value="MFS_trans_sf"/>
</dbReference>
<sequence>MNQRDIELRPASAAATSEALSQPQNDDARHPRFTLPRADGGKDAWLVLVSCFVLEATVWGFPLASGVFQQYYTTHDFYTDDLSSVAAIGTTSTGIMYFAAPVVYGVLRKFPHYRKACSVVGYIILLAGLVGASFAQNVPQLLATQGVLYAIGGSIHYFPAFLYLDEWFIQRRGLAYGTVWAGGAASGVAIPLTMEWILTNWGFRTALRTWTVISVILTTPALVYMKGRLPDQHADMGPQKLEMRFVQSPAFWVLQAGNIIQGLGYFMPGLYLPSFATAQGWSSLSGTIAVSLCNGAQVLGATFTGWLVDRYHVTTAINVCTAGTVVAVFLFWSFAIYQPIMYVFAILYGFFAGGFSSTWSGCANPVRRRYPAVETGMVIALFSAGKGLGAVISGPLSGALVKSDVWKNHAGYAYGSGYGYLILFSGITASFQSLGWFGKKWGIIV</sequence>
<evidence type="ECO:0000313" key="7">
    <source>
        <dbReference type="Proteomes" id="UP000182658"/>
    </source>
</evidence>
<feature type="transmembrane region" description="Helical" evidence="4">
    <location>
        <begin position="84"/>
        <end position="107"/>
    </location>
</feature>
<feature type="region of interest" description="Disordered" evidence="3">
    <location>
        <begin position="1"/>
        <end position="32"/>
    </location>
</feature>
<feature type="transmembrane region" description="Helical" evidence="4">
    <location>
        <begin position="245"/>
        <end position="267"/>
    </location>
</feature>
<feature type="transmembrane region" description="Helical" evidence="4">
    <location>
        <begin position="174"/>
        <end position="194"/>
    </location>
</feature>
<comment type="similarity">
    <text evidence="2">Belongs to the major facilitator superfamily. Monocarboxylate porter (TC 2.A.1.13) family.</text>
</comment>
<feature type="transmembrane region" description="Helical" evidence="4">
    <location>
        <begin position="206"/>
        <end position="224"/>
    </location>
</feature>
<dbReference type="GO" id="GO:0016020">
    <property type="term" value="C:membrane"/>
    <property type="evidence" value="ECO:0007669"/>
    <property type="project" value="UniProtKB-SubCell"/>
</dbReference>
<dbReference type="InterPro" id="IPR050327">
    <property type="entry name" value="Proton-linked_MCT"/>
</dbReference>
<comment type="subcellular location">
    <subcellularLocation>
        <location evidence="1">Membrane</location>
        <topology evidence="1">Multi-pass membrane protein</topology>
    </subcellularLocation>
</comment>
<dbReference type="InterPro" id="IPR020846">
    <property type="entry name" value="MFS_dom"/>
</dbReference>
<dbReference type="InterPro" id="IPR011701">
    <property type="entry name" value="MFS"/>
</dbReference>
<keyword evidence="4" id="KW-1133">Transmembrane helix</keyword>
<dbReference type="PANTHER" id="PTHR11360:SF287">
    <property type="entry name" value="MFS MONOCARBOXYLATE TRANSPORTER"/>
    <property type="match status" value="1"/>
</dbReference>
<keyword evidence="4" id="KW-0812">Transmembrane</keyword>
<feature type="transmembrane region" description="Helical" evidence="4">
    <location>
        <begin position="287"/>
        <end position="308"/>
    </location>
</feature>
<feature type="transmembrane region" description="Helical" evidence="4">
    <location>
        <begin position="340"/>
        <end position="363"/>
    </location>
</feature>
<dbReference type="Proteomes" id="UP000182658">
    <property type="component" value="Unassembled WGS sequence"/>
</dbReference>
<feature type="transmembrane region" description="Helical" evidence="4">
    <location>
        <begin position="375"/>
        <end position="397"/>
    </location>
</feature>
<feature type="domain" description="Major facilitator superfamily (MFS) profile" evidence="5">
    <location>
        <begin position="250"/>
        <end position="445"/>
    </location>
</feature>
<feature type="transmembrane region" description="Helical" evidence="4">
    <location>
        <begin position="142"/>
        <end position="162"/>
    </location>
</feature>
<dbReference type="InParanoid" id="A0A1J7IU40"/>
<keyword evidence="7" id="KW-1185">Reference proteome</keyword>
<accession>A0A1J7IU40</accession>
<dbReference type="PANTHER" id="PTHR11360">
    <property type="entry name" value="MONOCARBOXYLATE TRANSPORTER"/>
    <property type="match status" value="1"/>
</dbReference>
<dbReference type="SUPFAM" id="SSF103473">
    <property type="entry name" value="MFS general substrate transporter"/>
    <property type="match status" value="1"/>
</dbReference>
<feature type="transmembrane region" description="Helical" evidence="4">
    <location>
        <begin position="44"/>
        <end position="64"/>
    </location>
</feature>
<evidence type="ECO:0000256" key="4">
    <source>
        <dbReference type="SAM" id="Phobius"/>
    </source>
</evidence>
<protein>
    <submittedName>
        <fullName evidence="6">Putative MFS monocarboxylate transporter</fullName>
    </submittedName>
</protein>
<evidence type="ECO:0000259" key="5">
    <source>
        <dbReference type="PROSITE" id="PS50850"/>
    </source>
</evidence>
<dbReference type="EMBL" id="KV875096">
    <property type="protein sequence ID" value="OIW30683.1"/>
    <property type="molecule type" value="Genomic_DNA"/>
</dbReference>
<feature type="transmembrane region" description="Helical" evidence="4">
    <location>
        <begin position="417"/>
        <end position="437"/>
    </location>
</feature>
<dbReference type="PROSITE" id="PS50850">
    <property type="entry name" value="MFS"/>
    <property type="match status" value="1"/>
</dbReference>